<name>X1VXB1_9ZZZZ</name>
<gene>
    <name evidence="1" type="ORF">S12H4_61910</name>
</gene>
<reference evidence="1" key="1">
    <citation type="journal article" date="2014" name="Front. Microbiol.">
        <title>High frequency of phylogenetically diverse reductive dehalogenase-homologous genes in deep subseafloor sedimentary metagenomes.</title>
        <authorList>
            <person name="Kawai M."/>
            <person name="Futagami T."/>
            <person name="Toyoda A."/>
            <person name="Takaki Y."/>
            <person name="Nishi S."/>
            <person name="Hori S."/>
            <person name="Arai W."/>
            <person name="Tsubouchi T."/>
            <person name="Morono Y."/>
            <person name="Uchiyama I."/>
            <person name="Ito T."/>
            <person name="Fujiyama A."/>
            <person name="Inagaki F."/>
            <person name="Takami H."/>
        </authorList>
    </citation>
    <scope>NUCLEOTIDE SEQUENCE</scope>
    <source>
        <strain evidence="1">Expedition CK06-06</strain>
    </source>
</reference>
<protein>
    <submittedName>
        <fullName evidence="1">Uncharacterized protein</fullName>
    </submittedName>
</protein>
<proteinExistence type="predicted"/>
<accession>X1VXB1</accession>
<comment type="caution">
    <text evidence="1">The sequence shown here is derived from an EMBL/GenBank/DDBJ whole genome shotgun (WGS) entry which is preliminary data.</text>
</comment>
<feature type="non-terminal residue" evidence="1">
    <location>
        <position position="1"/>
    </location>
</feature>
<organism evidence="1">
    <name type="scientific">marine sediment metagenome</name>
    <dbReference type="NCBI Taxonomy" id="412755"/>
    <lineage>
        <taxon>unclassified sequences</taxon>
        <taxon>metagenomes</taxon>
        <taxon>ecological metagenomes</taxon>
    </lineage>
</organism>
<dbReference type="AlphaFoldDB" id="X1VXB1"/>
<dbReference type="EMBL" id="BARW01041280">
    <property type="protein sequence ID" value="GAJ23536.1"/>
    <property type="molecule type" value="Genomic_DNA"/>
</dbReference>
<sequence>KPYVLVKKDKDLFLKLDKTINENNENSNSSNENDIKGGD</sequence>
<evidence type="ECO:0000313" key="1">
    <source>
        <dbReference type="EMBL" id="GAJ23536.1"/>
    </source>
</evidence>